<dbReference type="CDD" id="cd07432">
    <property type="entry name" value="PHP_HisPPase"/>
    <property type="match status" value="1"/>
</dbReference>
<dbReference type="Gene3D" id="3.20.20.140">
    <property type="entry name" value="Metal-dependent hydrolases"/>
    <property type="match status" value="1"/>
</dbReference>
<dbReference type="GO" id="GO:0008270">
    <property type="term" value="F:zinc ion binding"/>
    <property type="evidence" value="ECO:0007669"/>
    <property type="project" value="TreeGrafter"/>
</dbReference>
<dbReference type="EMBL" id="AP028679">
    <property type="protein sequence ID" value="BEQ16329.1"/>
    <property type="molecule type" value="Genomic_DNA"/>
</dbReference>
<dbReference type="GO" id="GO:0042578">
    <property type="term" value="F:phosphoric ester hydrolase activity"/>
    <property type="evidence" value="ECO:0007669"/>
    <property type="project" value="TreeGrafter"/>
</dbReference>
<dbReference type="PANTHER" id="PTHR36928:SF1">
    <property type="entry name" value="PHOSPHATASE YCDX-RELATED"/>
    <property type="match status" value="1"/>
</dbReference>
<evidence type="ECO:0000313" key="3">
    <source>
        <dbReference type="Proteomes" id="UP001366166"/>
    </source>
</evidence>
<dbReference type="InterPro" id="IPR004013">
    <property type="entry name" value="PHP_dom"/>
</dbReference>
<evidence type="ECO:0000313" key="2">
    <source>
        <dbReference type="EMBL" id="BEQ16329.1"/>
    </source>
</evidence>
<dbReference type="KEGG" id="dmp:FAK_33950"/>
<evidence type="ECO:0000259" key="1">
    <source>
        <dbReference type="SMART" id="SM00481"/>
    </source>
</evidence>
<dbReference type="PANTHER" id="PTHR36928">
    <property type="entry name" value="PHOSPHATASE YCDX-RELATED"/>
    <property type="match status" value="1"/>
</dbReference>
<gene>
    <name evidence="2" type="ORF">FAK_33950</name>
</gene>
<dbReference type="InterPro" id="IPR003141">
    <property type="entry name" value="Pol/His_phosphatase_N"/>
</dbReference>
<dbReference type="GO" id="GO:0005829">
    <property type="term" value="C:cytosol"/>
    <property type="evidence" value="ECO:0007669"/>
    <property type="project" value="TreeGrafter"/>
</dbReference>
<keyword evidence="3" id="KW-1185">Reference proteome</keyword>
<feature type="domain" description="Polymerase/histidinol phosphatase N-terminal" evidence="1">
    <location>
        <begin position="2"/>
        <end position="75"/>
    </location>
</feature>
<name>A0AAU9ET63_9BACT</name>
<dbReference type="InterPro" id="IPR050243">
    <property type="entry name" value="PHP_phosphatase"/>
</dbReference>
<dbReference type="Proteomes" id="UP001366166">
    <property type="component" value="Chromosome"/>
</dbReference>
<organism evidence="2 3">
    <name type="scientific">Desulfoferula mesophila</name>
    <dbReference type="NCBI Taxonomy" id="3058419"/>
    <lineage>
        <taxon>Bacteria</taxon>
        <taxon>Pseudomonadati</taxon>
        <taxon>Thermodesulfobacteriota</taxon>
        <taxon>Desulfarculia</taxon>
        <taxon>Desulfarculales</taxon>
        <taxon>Desulfarculaceae</taxon>
        <taxon>Desulfoferula</taxon>
    </lineage>
</organism>
<dbReference type="SUPFAM" id="SSF89550">
    <property type="entry name" value="PHP domain-like"/>
    <property type="match status" value="1"/>
</dbReference>
<sequence>MIDLHTHTLFSDGELLPAELAQRAQVLGLEALAFTDHADMSNLEMVLPRLLAAAAELDRHHAMRLLAGVELTHLPPALIGPYTQKARAMGAQIVVVHGESPVEPVAPGTNRAAIEAGVDILAHPGMITPEECALAADKGVMLEISARGGHSLGNGRVASLGRAAGAGLVINTDSHAPRDLIDHAYAQRVGRFAGLSGEEVEQCFARSRALVERALGVNV</sequence>
<dbReference type="InterPro" id="IPR016195">
    <property type="entry name" value="Pol/histidinol_Pase-like"/>
</dbReference>
<accession>A0AAU9ET63</accession>
<dbReference type="NCBIfam" id="NF004981">
    <property type="entry name" value="PRK06361.1"/>
    <property type="match status" value="1"/>
</dbReference>
<dbReference type="Pfam" id="PF02811">
    <property type="entry name" value="PHP"/>
    <property type="match status" value="1"/>
</dbReference>
<dbReference type="RefSeq" id="WP_338601999.1">
    <property type="nucleotide sequence ID" value="NZ_AP028679.1"/>
</dbReference>
<reference evidence="3" key="1">
    <citation type="journal article" date="2023" name="Arch. Microbiol.">
        <title>Desulfoferula mesophilus gen. nov. sp. nov., a mesophilic sulfate-reducing bacterium isolated from a brackish lake sediment.</title>
        <authorList>
            <person name="Watanabe T."/>
            <person name="Yabe T."/>
            <person name="Tsuji J.M."/>
            <person name="Fukui M."/>
        </authorList>
    </citation>
    <scope>NUCLEOTIDE SEQUENCE [LARGE SCALE GENOMIC DNA]</scope>
    <source>
        <strain evidence="3">12FAK</strain>
    </source>
</reference>
<dbReference type="SMART" id="SM00481">
    <property type="entry name" value="POLIIIAc"/>
    <property type="match status" value="1"/>
</dbReference>
<proteinExistence type="predicted"/>
<dbReference type="AlphaFoldDB" id="A0AAU9ET63"/>
<protein>
    <submittedName>
        <fullName evidence="2">PHP domain-containing protein</fullName>
    </submittedName>
</protein>